<keyword evidence="5" id="KW-1185">Reference proteome</keyword>
<dbReference type="Proteomes" id="UP000824755">
    <property type="component" value="Chromosome"/>
</dbReference>
<feature type="compositionally biased region" description="Basic residues" evidence="3">
    <location>
        <begin position="230"/>
        <end position="241"/>
    </location>
</feature>
<protein>
    <submittedName>
        <fullName evidence="4">VacJ family lipoprotein</fullName>
    </submittedName>
</protein>
<proteinExistence type="inferred from homology"/>
<evidence type="ECO:0000313" key="5">
    <source>
        <dbReference type="Proteomes" id="UP000824755"/>
    </source>
</evidence>
<dbReference type="PANTHER" id="PTHR30035:SF3">
    <property type="entry name" value="INTERMEMBRANE PHOSPHOLIPID TRANSPORT SYSTEM LIPOPROTEIN MLAA"/>
    <property type="match status" value="1"/>
</dbReference>
<dbReference type="PRINTS" id="PR01805">
    <property type="entry name" value="VACJLIPOPROT"/>
</dbReference>
<keyword evidence="2" id="KW-0732">Signal</keyword>
<evidence type="ECO:0000313" key="4">
    <source>
        <dbReference type="EMBL" id="QYR53867.1"/>
    </source>
</evidence>
<dbReference type="PANTHER" id="PTHR30035">
    <property type="entry name" value="LIPOPROTEIN VACJ-RELATED"/>
    <property type="match status" value="1"/>
</dbReference>
<sequence>MSQIRDPWEKYNRKVHEFNNVIDRAILRPVAKAYIRVVPRPIRTGISNFFRNLSQPITVINALLQGKPDIAANATMRFALNSTFGLGGLLDPASKINIPSEQEDFGQTLGTWGWKQSRYVELPMFGPRTLRDVVGMVVDRPLNPTRHFDPESQTGIGVLQVVDIRTQLLSVDSMREGAADDYLLYRDSWMQRRSFQIFGDDDDDDKGVPAYLLTAPVPMAEMAKPAPTPKKNKKIKPRRGVSRPPAY</sequence>
<feature type="region of interest" description="Disordered" evidence="3">
    <location>
        <begin position="220"/>
        <end position="247"/>
    </location>
</feature>
<keyword evidence="4" id="KW-0449">Lipoprotein</keyword>
<accession>A0ABX8WSQ4</accession>
<reference evidence="4 5" key="1">
    <citation type="submission" date="2021-08" db="EMBL/GenBank/DDBJ databases">
        <title>Lysobacter sp. strain CJ11 Genome sequencing and assembly.</title>
        <authorList>
            <person name="Kim I."/>
        </authorList>
    </citation>
    <scope>NUCLEOTIDE SEQUENCE [LARGE SCALE GENOMIC DNA]</scope>
    <source>
        <strain evidence="4 5">CJ11</strain>
    </source>
</reference>
<organism evidence="4 5">
    <name type="scientific">Lysobacter soyae</name>
    <dbReference type="NCBI Taxonomy" id="2764185"/>
    <lineage>
        <taxon>Bacteria</taxon>
        <taxon>Pseudomonadati</taxon>
        <taxon>Pseudomonadota</taxon>
        <taxon>Gammaproteobacteria</taxon>
        <taxon>Lysobacterales</taxon>
        <taxon>Lysobacteraceae</taxon>
        <taxon>Lysobacter</taxon>
    </lineage>
</organism>
<evidence type="ECO:0000256" key="3">
    <source>
        <dbReference type="SAM" id="MobiDB-lite"/>
    </source>
</evidence>
<comment type="similarity">
    <text evidence="1">Belongs to the MlaA family.</text>
</comment>
<dbReference type="Pfam" id="PF04333">
    <property type="entry name" value="MlaA"/>
    <property type="match status" value="1"/>
</dbReference>
<gene>
    <name evidence="4" type="ORF">H8L67_00935</name>
</gene>
<name>A0ABX8WSQ4_9GAMM</name>
<dbReference type="EMBL" id="CP080544">
    <property type="protein sequence ID" value="QYR53867.1"/>
    <property type="molecule type" value="Genomic_DNA"/>
</dbReference>
<evidence type="ECO:0000256" key="2">
    <source>
        <dbReference type="ARBA" id="ARBA00022729"/>
    </source>
</evidence>
<evidence type="ECO:0000256" key="1">
    <source>
        <dbReference type="ARBA" id="ARBA00010634"/>
    </source>
</evidence>
<dbReference type="InterPro" id="IPR007428">
    <property type="entry name" value="MlaA"/>
</dbReference>